<sequence>MKPLSTYYRLNSDNIISEVSDTWDRFACENDGDPGAIQSSVLHKSIFDAIQGDETRLFVDILLTHARTLQKRLVRPYRCDTPLLRRYMAMELVPEKDGHILVQHHLLKFHNQQAPTITCQPTAMKNLLKRCSICARIRVNDQWQEPSELAPPLTDITVFYGICPDCKS</sequence>
<proteinExistence type="predicted"/>
<dbReference type="EMBL" id="JACHID010000001">
    <property type="protein sequence ID" value="MBB5020781.1"/>
    <property type="molecule type" value="Genomic_DNA"/>
</dbReference>
<accession>A0A7W7Y2B3</accession>
<keyword evidence="2" id="KW-1185">Reference proteome</keyword>
<evidence type="ECO:0000313" key="1">
    <source>
        <dbReference type="EMBL" id="MBB5020781.1"/>
    </source>
</evidence>
<comment type="caution">
    <text evidence="1">The sequence shown here is derived from an EMBL/GenBank/DDBJ whole genome shotgun (WGS) entry which is preliminary data.</text>
</comment>
<gene>
    <name evidence="1" type="ORF">HNR37_000084</name>
</gene>
<dbReference type="RefSeq" id="WP_183728220.1">
    <property type="nucleotide sequence ID" value="NZ_JACHID010000001.1"/>
</dbReference>
<reference evidence="1 2" key="1">
    <citation type="submission" date="2020-08" db="EMBL/GenBank/DDBJ databases">
        <title>Genomic Encyclopedia of Type Strains, Phase IV (KMG-IV): sequencing the most valuable type-strain genomes for metagenomic binning, comparative biology and taxonomic classification.</title>
        <authorList>
            <person name="Goeker M."/>
        </authorList>
    </citation>
    <scope>NUCLEOTIDE SEQUENCE [LARGE SCALE GENOMIC DNA]</scope>
    <source>
        <strain evidence="1 2">DSM 22071</strain>
    </source>
</reference>
<organism evidence="1 2">
    <name type="scientific">Desulfurispira natronophila</name>
    <dbReference type="NCBI Taxonomy" id="682562"/>
    <lineage>
        <taxon>Bacteria</taxon>
        <taxon>Pseudomonadati</taxon>
        <taxon>Chrysiogenota</taxon>
        <taxon>Chrysiogenia</taxon>
        <taxon>Chrysiogenales</taxon>
        <taxon>Chrysiogenaceae</taxon>
        <taxon>Desulfurispira</taxon>
    </lineage>
</organism>
<dbReference type="AlphaFoldDB" id="A0A7W7Y2B3"/>
<dbReference type="Proteomes" id="UP000528322">
    <property type="component" value="Unassembled WGS sequence"/>
</dbReference>
<name>A0A7W7Y2B3_9BACT</name>
<protein>
    <submittedName>
        <fullName evidence="1">Uncharacterized protein</fullName>
    </submittedName>
</protein>
<evidence type="ECO:0000313" key="2">
    <source>
        <dbReference type="Proteomes" id="UP000528322"/>
    </source>
</evidence>